<proteinExistence type="inferred from homology"/>
<evidence type="ECO:0000259" key="6">
    <source>
        <dbReference type="Pfam" id="PF03633"/>
    </source>
</evidence>
<dbReference type="InterPro" id="IPR012341">
    <property type="entry name" value="6hp_glycosidase-like_sf"/>
</dbReference>
<feature type="domain" description="Glycoside hydrolase family 65 N-terminal" evidence="7">
    <location>
        <begin position="27"/>
        <end position="292"/>
    </location>
</feature>
<dbReference type="GO" id="GO:0016757">
    <property type="term" value="F:glycosyltransferase activity"/>
    <property type="evidence" value="ECO:0007669"/>
    <property type="project" value="UniProtKB-ARBA"/>
</dbReference>
<dbReference type="PIRSF" id="PIRSF036289">
    <property type="entry name" value="Glycosyl_hydrolase_malt_phosph"/>
    <property type="match status" value="1"/>
</dbReference>
<comment type="caution">
    <text evidence="8">The sequence shown here is derived from an EMBL/GenBank/DDBJ whole genome shotgun (WGS) entry which is preliminary data.</text>
</comment>
<protein>
    <submittedName>
        <fullName evidence="8">Glycoside hydrolase family 65 protein</fullName>
    </submittedName>
</protein>
<dbReference type="InterPro" id="IPR037018">
    <property type="entry name" value="GH65_N"/>
</dbReference>
<dbReference type="Pfam" id="PF03633">
    <property type="entry name" value="Glyco_hydro_65C"/>
    <property type="match status" value="1"/>
</dbReference>
<feature type="domain" description="Glycoside hydrolase family 65 central catalytic" evidence="5">
    <location>
        <begin position="349"/>
        <end position="712"/>
    </location>
</feature>
<keyword evidence="8" id="KW-0378">Hydrolase</keyword>
<dbReference type="Gene3D" id="2.70.98.40">
    <property type="entry name" value="Glycoside hydrolase, family 65, N-terminal domain"/>
    <property type="match status" value="1"/>
</dbReference>
<organism evidence="8 9">
    <name type="scientific">Pseudoclavibacter caeni</name>
    <dbReference type="NCBI Taxonomy" id="908846"/>
    <lineage>
        <taxon>Bacteria</taxon>
        <taxon>Bacillati</taxon>
        <taxon>Actinomycetota</taxon>
        <taxon>Actinomycetes</taxon>
        <taxon>Micrococcales</taxon>
        <taxon>Microbacteriaceae</taxon>
        <taxon>Pseudoclavibacter</taxon>
    </lineage>
</organism>
<dbReference type="Pfam" id="PF03636">
    <property type="entry name" value="Glyco_hydro_65N"/>
    <property type="match status" value="1"/>
</dbReference>
<dbReference type="Proteomes" id="UP000481339">
    <property type="component" value="Unassembled WGS sequence"/>
</dbReference>
<evidence type="ECO:0000313" key="8">
    <source>
        <dbReference type="EMBL" id="KAB1633080.1"/>
    </source>
</evidence>
<dbReference type="OrthoDB" id="9816160at2"/>
<dbReference type="GO" id="GO:0004553">
    <property type="term" value="F:hydrolase activity, hydrolyzing O-glycosyl compounds"/>
    <property type="evidence" value="ECO:0007669"/>
    <property type="project" value="TreeGrafter"/>
</dbReference>
<dbReference type="Gene3D" id="2.60.420.10">
    <property type="entry name" value="Maltose phosphorylase, domain 3"/>
    <property type="match status" value="1"/>
</dbReference>
<dbReference type="PANTHER" id="PTHR11051:SF13">
    <property type="entry name" value="GLYCOSYL TRANSFERASE"/>
    <property type="match status" value="1"/>
</dbReference>
<keyword evidence="2" id="KW-0326">Glycosidase</keyword>
<dbReference type="GO" id="GO:0005975">
    <property type="term" value="P:carbohydrate metabolic process"/>
    <property type="evidence" value="ECO:0007669"/>
    <property type="project" value="InterPro"/>
</dbReference>
<dbReference type="InterPro" id="IPR017045">
    <property type="entry name" value="Malt_Pase/Glycosyl_Hdrlase"/>
</dbReference>
<dbReference type="InterPro" id="IPR005194">
    <property type="entry name" value="Glyco_hydro_65_C"/>
</dbReference>
<gene>
    <name evidence="8" type="ORF">F8O02_04055</name>
</gene>
<reference evidence="8 9" key="1">
    <citation type="submission" date="2019-09" db="EMBL/GenBank/DDBJ databases">
        <title>Phylogeny of genus Pseudoclavibacter and closely related genus.</title>
        <authorList>
            <person name="Li Y."/>
        </authorList>
    </citation>
    <scope>NUCLEOTIDE SEQUENCE [LARGE SCALE GENOMIC DNA]</scope>
    <source>
        <strain evidence="8 9">JCM 16921</strain>
    </source>
</reference>
<comment type="similarity">
    <text evidence="1">Belongs to the glycosyl hydrolase 65 family.</text>
</comment>
<dbReference type="PANTHER" id="PTHR11051">
    <property type="entry name" value="GLYCOSYL HYDROLASE-RELATED"/>
    <property type="match status" value="1"/>
</dbReference>
<dbReference type="GO" id="GO:0030246">
    <property type="term" value="F:carbohydrate binding"/>
    <property type="evidence" value="ECO:0007669"/>
    <property type="project" value="InterPro"/>
</dbReference>
<dbReference type="InterPro" id="IPR005196">
    <property type="entry name" value="Glyco_hydro_65_N"/>
</dbReference>
<dbReference type="EMBL" id="WBKA01000002">
    <property type="protein sequence ID" value="KAB1633080.1"/>
    <property type="molecule type" value="Genomic_DNA"/>
</dbReference>
<accession>A0A7C8BNX9</accession>
<feature type="binding site" evidence="4">
    <location>
        <begin position="383"/>
        <end position="384"/>
    </location>
    <ligand>
        <name>substrate</name>
    </ligand>
</feature>
<dbReference type="SUPFAM" id="SSF74650">
    <property type="entry name" value="Galactose mutarotase-like"/>
    <property type="match status" value="1"/>
</dbReference>
<feature type="binding site" evidence="4">
    <location>
        <begin position="625"/>
        <end position="626"/>
    </location>
    <ligand>
        <name>substrate</name>
    </ligand>
</feature>
<evidence type="ECO:0000313" key="9">
    <source>
        <dbReference type="Proteomes" id="UP000481339"/>
    </source>
</evidence>
<dbReference type="SUPFAM" id="SSF48208">
    <property type="entry name" value="Six-hairpin glycosidases"/>
    <property type="match status" value="1"/>
</dbReference>
<feature type="domain" description="Glycoside hydrolase family 65 C-terminal" evidence="6">
    <location>
        <begin position="722"/>
        <end position="783"/>
    </location>
</feature>
<dbReference type="Gene3D" id="1.50.10.10">
    <property type="match status" value="1"/>
</dbReference>
<dbReference type="AlphaFoldDB" id="A0A7C8BNX9"/>
<dbReference type="InterPro" id="IPR011013">
    <property type="entry name" value="Gal_mutarotase_sf_dom"/>
</dbReference>
<evidence type="ECO:0000259" key="7">
    <source>
        <dbReference type="Pfam" id="PF03636"/>
    </source>
</evidence>
<feature type="active site" description="Proton donor" evidence="3">
    <location>
        <position position="513"/>
    </location>
</feature>
<name>A0A7C8BNX9_9MICO</name>
<dbReference type="InterPro" id="IPR005195">
    <property type="entry name" value="Glyco_hydro_65_M"/>
</dbReference>
<evidence type="ECO:0000256" key="1">
    <source>
        <dbReference type="ARBA" id="ARBA00006768"/>
    </source>
</evidence>
<keyword evidence="9" id="KW-1185">Reference proteome</keyword>
<sequence>MTALGRPWSPTDIDRTRFRVDEWGLREDRFDTSDLGVVETLFTVSNGYIGFRGNHEEGRTSWEQGTYLSGLHETWEIRHAEEAFGFAKVGQSMINAPDARPMRLYVDDEPFIPDKAEILDYHRRLDFRTGILTREVVWRTPSAKIVRIRSERMTSFAQRHVALLRLEVTMLRGSAPIAVSCQIMNRQDGEDDFGVRQHSLGKGIEPRKAKQFQHRVYLPRYRYQEGTRSILGYRVAQSGMTVAVAADHLLETADPVHVSGTITDDLARNVFEIDASEGVTTTVTKLVAYHSSGGYPVQELVDRCVRTLRRAGALGADGLRRQQREWLDEFWARSDVRIPDQPVVQQAVRWNLFQLIQASARAEGWGVPAKGLTGSGYSGHYFWDTEVFALPFLTYTSPEVARNALRFRVQMLPQARRRAEALSLEGALFPWRTINGEESSAYYAAGTAQYHIDADITYAIAKYVAATHDWSFLAREAIDVVVETARMWASLGFWRGVNGERRFNIHGVTGPDEYTTVVNNNLFTNVMAQFNLRYACGALARIAQLRPDDALRARERLHLGDEEIRTWELMADRMMIPFNAHFGIHPQDEQFLDRDVWDIEHTPPEQRPLLLHFHPLVIYRYQVVKQADVVLALYLCGEAFTPADKRADFEYYEPLTTGDSTLSAGVQAIMAAEVGYQELAYDHFMSALFIDLCDLHHNTDDGVHVASAGGVWSTIVAGFGGMRDTGGRISFDPRLPAQWRALSFPLTVAGTRVRFTLAADALAAEVEEGDALEFSVHGEAWTVRRGEPVRVPLAGQGPVISGEPEIEDLDGLRREDGTLLTASIPVVTTEIPVIGPDGSPVGGPDGAGSR</sequence>
<dbReference type="Pfam" id="PF03632">
    <property type="entry name" value="Glyco_hydro_65m"/>
    <property type="match status" value="1"/>
</dbReference>
<dbReference type="InterPro" id="IPR008928">
    <property type="entry name" value="6-hairpin_glycosidase_sf"/>
</dbReference>
<evidence type="ECO:0000256" key="4">
    <source>
        <dbReference type="PIRSR" id="PIRSR036289-51"/>
    </source>
</evidence>
<evidence type="ECO:0000256" key="3">
    <source>
        <dbReference type="PIRSR" id="PIRSR036289-50"/>
    </source>
</evidence>
<evidence type="ECO:0000256" key="2">
    <source>
        <dbReference type="ARBA" id="ARBA00023295"/>
    </source>
</evidence>
<evidence type="ECO:0000259" key="5">
    <source>
        <dbReference type="Pfam" id="PF03632"/>
    </source>
</evidence>